<dbReference type="GO" id="GO:0005524">
    <property type="term" value="F:ATP binding"/>
    <property type="evidence" value="ECO:0007669"/>
    <property type="project" value="InterPro"/>
</dbReference>
<dbReference type="OrthoDB" id="4062651at2759"/>
<dbReference type="GO" id="GO:0044773">
    <property type="term" value="P:mitotic DNA damage checkpoint signaling"/>
    <property type="evidence" value="ECO:0007669"/>
    <property type="project" value="TreeGrafter"/>
</dbReference>
<reference evidence="2" key="1">
    <citation type="journal article" date="2019" name="Environ. Microbiol.">
        <title>Fungal ecological strategies reflected in gene transcription - a case study of two litter decomposers.</title>
        <authorList>
            <person name="Barbi F."/>
            <person name="Kohler A."/>
            <person name="Barry K."/>
            <person name="Baskaran P."/>
            <person name="Daum C."/>
            <person name="Fauchery L."/>
            <person name="Ihrmark K."/>
            <person name="Kuo A."/>
            <person name="LaButti K."/>
            <person name="Lipzen A."/>
            <person name="Morin E."/>
            <person name="Grigoriev I.V."/>
            <person name="Henrissat B."/>
            <person name="Lindahl B."/>
            <person name="Martin F."/>
        </authorList>
    </citation>
    <scope>NUCLEOTIDE SEQUENCE</scope>
    <source>
        <strain evidence="2">JB14</strain>
    </source>
</reference>
<evidence type="ECO:0000313" key="3">
    <source>
        <dbReference type="Proteomes" id="UP000799118"/>
    </source>
</evidence>
<evidence type="ECO:0000259" key="1">
    <source>
        <dbReference type="PROSITE" id="PS50011"/>
    </source>
</evidence>
<keyword evidence="2" id="KW-0418">Kinase</keyword>
<proteinExistence type="predicted"/>
<dbReference type="GO" id="GO:0005634">
    <property type="term" value="C:nucleus"/>
    <property type="evidence" value="ECO:0007669"/>
    <property type="project" value="TreeGrafter"/>
</dbReference>
<dbReference type="Gene3D" id="1.10.510.10">
    <property type="entry name" value="Transferase(Phosphotransferase) domain 1"/>
    <property type="match status" value="1"/>
</dbReference>
<dbReference type="AlphaFoldDB" id="A0A6A4II64"/>
<name>A0A6A4II64_9AGAR</name>
<sequence length="79" mass="8834">MTYDLAEALTALHDHGIAHRDIKPENLVYNEHFRLLLIDFDQTVSVTSENQNVSDQSGTRYWSAPGSFTLSSFLSNGSC</sequence>
<keyword evidence="3" id="KW-1185">Reference proteome</keyword>
<dbReference type="PROSITE" id="PS00108">
    <property type="entry name" value="PROTEIN_KINASE_ST"/>
    <property type="match status" value="1"/>
</dbReference>
<protein>
    <submittedName>
        <fullName evidence="2">Kinase-like protein</fullName>
    </submittedName>
</protein>
<dbReference type="Pfam" id="PF00069">
    <property type="entry name" value="Pkinase"/>
    <property type="match status" value="1"/>
</dbReference>
<dbReference type="PANTHER" id="PTHR44167">
    <property type="entry name" value="OVARIAN-SPECIFIC SERINE/THREONINE-PROTEIN KINASE LOK-RELATED"/>
    <property type="match status" value="1"/>
</dbReference>
<dbReference type="GO" id="GO:0004674">
    <property type="term" value="F:protein serine/threonine kinase activity"/>
    <property type="evidence" value="ECO:0007669"/>
    <property type="project" value="TreeGrafter"/>
</dbReference>
<dbReference type="SUPFAM" id="SSF56112">
    <property type="entry name" value="Protein kinase-like (PK-like)"/>
    <property type="match status" value="1"/>
</dbReference>
<dbReference type="InterPro" id="IPR011009">
    <property type="entry name" value="Kinase-like_dom_sf"/>
</dbReference>
<organism evidence="2 3">
    <name type="scientific">Gymnopus androsaceus JB14</name>
    <dbReference type="NCBI Taxonomy" id="1447944"/>
    <lineage>
        <taxon>Eukaryota</taxon>
        <taxon>Fungi</taxon>
        <taxon>Dikarya</taxon>
        <taxon>Basidiomycota</taxon>
        <taxon>Agaricomycotina</taxon>
        <taxon>Agaricomycetes</taxon>
        <taxon>Agaricomycetidae</taxon>
        <taxon>Agaricales</taxon>
        <taxon>Marasmiineae</taxon>
        <taxon>Omphalotaceae</taxon>
        <taxon>Gymnopus</taxon>
    </lineage>
</organism>
<dbReference type="PROSITE" id="PS50011">
    <property type="entry name" value="PROTEIN_KINASE_DOM"/>
    <property type="match status" value="1"/>
</dbReference>
<dbReference type="InterPro" id="IPR000719">
    <property type="entry name" value="Prot_kinase_dom"/>
</dbReference>
<accession>A0A6A4II64</accession>
<evidence type="ECO:0000313" key="2">
    <source>
        <dbReference type="EMBL" id="KAE9408374.1"/>
    </source>
</evidence>
<gene>
    <name evidence="2" type="ORF">BT96DRAFT_808041</name>
</gene>
<feature type="domain" description="Protein kinase" evidence="1">
    <location>
        <begin position="1"/>
        <end position="79"/>
    </location>
</feature>
<keyword evidence="2" id="KW-0808">Transferase</keyword>
<dbReference type="PANTHER" id="PTHR44167:SF24">
    <property type="entry name" value="SERINE_THREONINE-PROTEIN KINASE CHK2"/>
    <property type="match status" value="1"/>
</dbReference>
<dbReference type="InterPro" id="IPR008271">
    <property type="entry name" value="Ser/Thr_kinase_AS"/>
</dbReference>
<dbReference type="EMBL" id="ML769391">
    <property type="protein sequence ID" value="KAE9408374.1"/>
    <property type="molecule type" value="Genomic_DNA"/>
</dbReference>
<dbReference type="Proteomes" id="UP000799118">
    <property type="component" value="Unassembled WGS sequence"/>
</dbReference>